<comment type="function">
    <text evidence="11">Catalyzes the prenylation of para-hydroxybenzoate (PHB) with an all-trans polyprenyl group. Mediates the second step in the final reaction sequence of ubiquinone-8 (UQ-8) biosynthesis, which is the condensation of the polyisoprenoid side chain with PHB, generating the first membrane-bound Q intermediate 3-octaprenyl-4-hydroxybenzoate.</text>
</comment>
<keyword evidence="6 11" id="KW-0808">Transferase</keyword>
<keyword evidence="4 11" id="KW-1003">Cell membrane</keyword>
<dbReference type="FunFam" id="1.10.357.140:FF:000008">
    <property type="entry name" value="4-hydroxybenzoate octaprenyltransferase"/>
    <property type="match status" value="1"/>
</dbReference>
<feature type="transmembrane region" description="Helical" evidence="11">
    <location>
        <begin position="115"/>
        <end position="134"/>
    </location>
</feature>
<dbReference type="InterPro" id="IPR006370">
    <property type="entry name" value="HB_polyprenyltransferase-like"/>
</dbReference>
<dbReference type="Gene3D" id="1.10.357.140">
    <property type="entry name" value="UbiA prenyltransferase"/>
    <property type="match status" value="1"/>
</dbReference>
<feature type="transmembrane region" description="Helical" evidence="11">
    <location>
        <begin position="21"/>
        <end position="41"/>
    </location>
</feature>
<feature type="transmembrane region" description="Helical" evidence="11">
    <location>
        <begin position="270"/>
        <end position="289"/>
    </location>
</feature>
<dbReference type="STRING" id="314344.AL013_10135"/>
<keyword evidence="13" id="KW-1185">Reference proteome</keyword>
<comment type="caution">
    <text evidence="12">The sequence shown here is derived from an EMBL/GenBank/DDBJ whole genome shotgun (WGS) entry which is preliminary data.</text>
</comment>
<comment type="catalytic activity">
    <reaction evidence="11">
        <text>all-trans-octaprenyl diphosphate + 4-hydroxybenzoate = 4-hydroxy-3-(all-trans-octaprenyl)benzoate + diphosphate</text>
        <dbReference type="Rhea" id="RHEA:27782"/>
        <dbReference type="ChEBI" id="CHEBI:1617"/>
        <dbReference type="ChEBI" id="CHEBI:17879"/>
        <dbReference type="ChEBI" id="CHEBI:33019"/>
        <dbReference type="ChEBI" id="CHEBI:57711"/>
        <dbReference type="EC" id="2.5.1.39"/>
    </reaction>
</comment>
<dbReference type="HOGENOM" id="CLU_034879_0_2_0"/>
<evidence type="ECO:0000256" key="4">
    <source>
        <dbReference type="ARBA" id="ARBA00022475"/>
    </source>
</evidence>
<dbReference type="GO" id="GO:0006744">
    <property type="term" value="P:ubiquinone biosynthetic process"/>
    <property type="evidence" value="ECO:0007669"/>
    <property type="project" value="UniProtKB-UniRule"/>
</dbReference>
<evidence type="ECO:0000256" key="1">
    <source>
        <dbReference type="ARBA" id="ARBA00001946"/>
    </source>
</evidence>
<evidence type="ECO:0000256" key="9">
    <source>
        <dbReference type="ARBA" id="ARBA00022989"/>
    </source>
</evidence>
<dbReference type="PROSITE" id="PS00943">
    <property type="entry name" value="UBIA"/>
    <property type="match status" value="1"/>
</dbReference>
<dbReference type="InParanoid" id="Q0EZR0"/>
<dbReference type="UniPathway" id="UPA00232"/>
<dbReference type="InterPro" id="IPR000537">
    <property type="entry name" value="UbiA_prenyltransferase"/>
</dbReference>
<keyword evidence="9 11" id="KW-1133">Transmembrane helix</keyword>
<comment type="similarity">
    <text evidence="3 11">Belongs to the UbiA prenyltransferase family.</text>
</comment>
<dbReference type="eggNOG" id="COG0382">
    <property type="taxonomic scope" value="Bacteria"/>
</dbReference>
<sequence>MRFSPAGSASDWYRLLRIDKPAGYWLLLWPTLWGLLAASGGRPSLKNIIIFVAGVLLMRSAGCVINDFADRNYDPHVERTKSRPIAAGAIAPGAAMVGFIVMLLLALLLVSMTSAYVMALAVAGALLAFIYPFVKRYTHFPQAWLGMSFGWGAVMAWAAETGSVFDSPVPWLLFAANICWSISYDTAYALGDRADDLKIGVKSAAIWFGDRSVVAIVLLGMATVSLLGVATFMLGGFWVGLGWWLALMLQMLLCGRLMRCGERWGFDFFLQSHYVGALFAAGLALQGLSATL</sequence>
<evidence type="ECO:0000256" key="7">
    <source>
        <dbReference type="ARBA" id="ARBA00022688"/>
    </source>
</evidence>
<gene>
    <name evidence="11" type="primary">ubiA</name>
    <name evidence="12" type="ORF">SPV1_13709</name>
</gene>
<dbReference type="OrthoDB" id="9782418at2"/>
<evidence type="ECO:0000256" key="8">
    <source>
        <dbReference type="ARBA" id="ARBA00022692"/>
    </source>
</evidence>
<evidence type="ECO:0000256" key="5">
    <source>
        <dbReference type="ARBA" id="ARBA00022519"/>
    </source>
</evidence>
<reference evidence="12 13" key="1">
    <citation type="submission" date="2006-09" db="EMBL/GenBank/DDBJ databases">
        <authorList>
            <person name="Emerson D."/>
            <person name="Ferriera S."/>
            <person name="Johnson J."/>
            <person name="Kravitz S."/>
            <person name="Halpern A."/>
            <person name="Remington K."/>
            <person name="Beeson K."/>
            <person name="Tran B."/>
            <person name="Rogers Y.-H."/>
            <person name="Friedman R."/>
            <person name="Venter J.C."/>
        </authorList>
    </citation>
    <scope>NUCLEOTIDE SEQUENCE [LARGE SCALE GENOMIC DNA]</scope>
    <source>
        <strain evidence="12 13">PV-1</strain>
    </source>
</reference>
<dbReference type="EMBL" id="AATS01000006">
    <property type="protein sequence ID" value="EAU54644.1"/>
    <property type="molecule type" value="Genomic_DNA"/>
</dbReference>
<feature type="transmembrane region" description="Helical" evidence="11">
    <location>
        <begin position="171"/>
        <end position="191"/>
    </location>
</feature>
<evidence type="ECO:0000256" key="2">
    <source>
        <dbReference type="ARBA" id="ARBA00004141"/>
    </source>
</evidence>
<dbReference type="InterPro" id="IPR039653">
    <property type="entry name" value="Prenyltransferase"/>
</dbReference>
<dbReference type="EC" id="2.5.1.39" evidence="11"/>
<keyword evidence="11" id="KW-0460">Magnesium</keyword>
<evidence type="ECO:0000313" key="12">
    <source>
        <dbReference type="EMBL" id="EAU54644.1"/>
    </source>
</evidence>
<dbReference type="AlphaFoldDB" id="Q0EZR0"/>
<comment type="pathway">
    <text evidence="11">Cofactor biosynthesis; ubiquinone biosynthesis.</text>
</comment>
<dbReference type="InterPro" id="IPR044878">
    <property type="entry name" value="UbiA_sf"/>
</dbReference>
<comment type="cofactor">
    <cofactor evidence="1 11">
        <name>Mg(2+)</name>
        <dbReference type="ChEBI" id="CHEBI:18420"/>
    </cofactor>
</comment>
<dbReference type="CDD" id="cd13959">
    <property type="entry name" value="PT_UbiA_COQ2"/>
    <property type="match status" value="1"/>
</dbReference>
<feature type="transmembrane region" description="Helical" evidence="11">
    <location>
        <begin position="241"/>
        <end position="258"/>
    </location>
</feature>
<evidence type="ECO:0000313" key="13">
    <source>
        <dbReference type="Proteomes" id="UP000005297"/>
    </source>
</evidence>
<comment type="subcellular location">
    <subcellularLocation>
        <location evidence="11">Cell inner membrane</location>
        <topology evidence="11">Multi-pass membrane protein</topology>
    </subcellularLocation>
    <subcellularLocation>
        <location evidence="2">Membrane</location>
        <topology evidence="2">Multi-pass membrane protein</topology>
    </subcellularLocation>
</comment>
<feature type="transmembrane region" description="Helical" evidence="11">
    <location>
        <begin position="141"/>
        <end position="159"/>
    </location>
</feature>
<proteinExistence type="inferred from homology"/>
<feature type="transmembrane region" description="Helical" evidence="11">
    <location>
        <begin position="212"/>
        <end position="235"/>
    </location>
</feature>
<feature type="transmembrane region" description="Helical" evidence="11">
    <location>
        <begin position="47"/>
        <end position="65"/>
    </location>
</feature>
<keyword evidence="7 11" id="KW-0831">Ubiquinone biosynthesis</keyword>
<dbReference type="FunCoup" id="Q0EZR0">
    <property type="interactions" value="386"/>
</dbReference>
<keyword evidence="5 11" id="KW-0997">Cell inner membrane</keyword>
<keyword evidence="8 11" id="KW-0812">Transmembrane</keyword>
<accession>Q0EZR0</accession>
<dbReference type="Proteomes" id="UP000005297">
    <property type="component" value="Unassembled WGS sequence"/>
</dbReference>
<evidence type="ECO:0000256" key="10">
    <source>
        <dbReference type="ARBA" id="ARBA00023136"/>
    </source>
</evidence>
<evidence type="ECO:0000256" key="3">
    <source>
        <dbReference type="ARBA" id="ARBA00005985"/>
    </source>
</evidence>
<evidence type="ECO:0000256" key="11">
    <source>
        <dbReference type="HAMAP-Rule" id="MF_01635"/>
    </source>
</evidence>
<dbReference type="Pfam" id="PF01040">
    <property type="entry name" value="UbiA"/>
    <property type="match status" value="1"/>
</dbReference>
<dbReference type="GO" id="GO:0008412">
    <property type="term" value="F:4-hydroxybenzoate polyprenyltransferase activity"/>
    <property type="evidence" value="ECO:0007669"/>
    <property type="project" value="UniProtKB-UniRule"/>
</dbReference>
<feature type="transmembrane region" description="Helical" evidence="11">
    <location>
        <begin position="85"/>
        <end position="109"/>
    </location>
</feature>
<keyword evidence="10 11" id="KW-0472">Membrane</keyword>
<organism evidence="12 13">
    <name type="scientific">Mariprofundus ferrooxydans PV-1</name>
    <dbReference type="NCBI Taxonomy" id="314345"/>
    <lineage>
        <taxon>Bacteria</taxon>
        <taxon>Pseudomonadati</taxon>
        <taxon>Pseudomonadota</taxon>
        <taxon>Candidatius Mariprofundia</taxon>
        <taxon>Mariprofundales</taxon>
        <taxon>Mariprofundaceae</taxon>
        <taxon>Mariprofundus</taxon>
    </lineage>
</organism>
<evidence type="ECO:0000256" key="6">
    <source>
        <dbReference type="ARBA" id="ARBA00022679"/>
    </source>
</evidence>
<dbReference type="GO" id="GO:0005886">
    <property type="term" value="C:plasma membrane"/>
    <property type="evidence" value="ECO:0007669"/>
    <property type="project" value="UniProtKB-SubCell"/>
</dbReference>
<dbReference type="HAMAP" id="MF_01635">
    <property type="entry name" value="UbiA"/>
    <property type="match status" value="1"/>
</dbReference>
<protein>
    <recommendedName>
        <fullName evidence="11">4-hydroxybenzoate octaprenyltransferase</fullName>
        <ecNumber evidence="11">2.5.1.39</ecNumber>
    </recommendedName>
    <alternativeName>
        <fullName evidence="11">4-HB polyprenyltransferase</fullName>
    </alternativeName>
</protein>
<dbReference type="PANTHER" id="PTHR11048">
    <property type="entry name" value="PRENYLTRANSFERASES"/>
    <property type="match status" value="1"/>
</dbReference>
<dbReference type="InterPro" id="IPR030470">
    <property type="entry name" value="UbiA_prenylTrfase_CS"/>
</dbReference>
<dbReference type="RefSeq" id="WP_009850254.1">
    <property type="nucleotide sequence ID" value="NZ_DS022294.1"/>
</dbReference>
<dbReference type="PANTHER" id="PTHR11048:SF28">
    <property type="entry name" value="4-HYDROXYBENZOATE POLYPRENYLTRANSFERASE, MITOCHONDRIAL"/>
    <property type="match status" value="1"/>
</dbReference>
<name>Q0EZR0_9PROT</name>